<dbReference type="PANTHER" id="PTHR48056:SF26">
    <property type="entry name" value="MDIS1-INTERACTING RECEPTOR LIKE KINASE 1"/>
    <property type="match status" value="1"/>
</dbReference>
<keyword evidence="13" id="KW-0325">Glycoprotein</keyword>
<name>A0AAQ3QR15_9LILI</name>
<dbReference type="FunFam" id="3.80.10.10:FF:000297">
    <property type="entry name" value="Leucine-rich repeat receptor-like protein kinase PXL1"/>
    <property type="match status" value="1"/>
</dbReference>
<dbReference type="Gene3D" id="3.80.10.10">
    <property type="entry name" value="Ribonuclease Inhibitor"/>
    <property type="match status" value="4"/>
</dbReference>
<dbReference type="FunFam" id="3.80.10.10:FF:000410">
    <property type="entry name" value="Leucine-rich repeat receptor-like protein kinase PXL1"/>
    <property type="match status" value="1"/>
</dbReference>
<keyword evidence="6" id="KW-0677">Repeat</keyword>
<sequence>MKPISLPLLVVFFFFSSCIAISVAADGALDDEISALLAIKSGLVDPMGALSDWEAAPADPRASTHCNWTGVGCNSFGFVERLNLSFLNLSGIVAEDIGRLRSLTSLNLSCNTFSSSLPKSISGLPLLVEFDVSANTFDGRFPAGLGSSPALRVVNASSNDFVGPLPEDLANATSLEVIDLRGSFFQGSIPASYRSLHKLKFLGLSGNNLTGKIPVELSELVSLEKLIVGFNELEGSIPAEFGGLLNLQYLDLAVGNLEGVIPPELGRLQGLTTLFLFKNNLEGEIPKEIGNLSALAMLDISDNRISGPIPPELAQLENLQLLNLMCNRLKGPVPPGIGELPRLQVLELWNNSLTGPLPASLGRISPLQWLDVSSNLLTGEIPTGLCDGRNLAKLILFNNAFSGPIPVALSTCTTLVRVRMQNNRLNGTIPGGLGKLPKLERLELASNELEGEIPSDIALSTSLSFIDLSHNYLHFSLPSNIFSVPKLQSFMASDNLLVGEIPDQFQDCPTLAGLDMSNNRLVGGIPASIASCQKLISLDLHGNMLTGKIPAAIAVMPALAILDLSNNGLTGTIPENFGSLPALETLNLSYNNLTGPVPVNGVLRNINLDELAGNSGLCGGVLQPCGSAAGTWPERRKSAHLKRIVAGWLTGISAVLAFCIVFLGAQHLYKKWYVSRGCFGKEFDEGNGAWPWSLTAFQRLSFTSGDVLTCIKEANVIGRGATGIVYKAELPRPPAVVAVKKLWPAGSPDGRSSSLRAEIAGEVNVLGKLRHRNIVRLLGYMHNDTDSMILYEYMPNGSLWAALHGPPESRLLADWVVRYNVAAGVAQGLAYLHHDCHPPIIHRDIKSNNILLDADLDARIADFGLARMMMRTNETMTTVAGSYGYIAPEYGYTLKVDQKSDIYSFGVVLMELVTGKKPIEAEFGETQDIVGWVRDNLRMSDGVEQVLDASVGGQCKHVQEEMVLVLRIAVLCTAKQPKDRPSMRDVLTMLGEAKPRRKSSSAGVGSNAADKDKPVFSASPDSGYPWT</sequence>
<dbReference type="GO" id="GO:0004672">
    <property type="term" value="F:protein kinase activity"/>
    <property type="evidence" value="ECO:0007669"/>
    <property type="project" value="InterPro"/>
</dbReference>
<dbReference type="FunFam" id="3.30.200.20:FF:000730">
    <property type="entry name" value="Putative leucine-rich repeat receptor-like protein kinase family protein"/>
    <property type="match status" value="1"/>
</dbReference>
<evidence type="ECO:0000256" key="17">
    <source>
        <dbReference type="SAM" id="SignalP"/>
    </source>
</evidence>
<feature type="signal peptide" evidence="17">
    <location>
        <begin position="1"/>
        <end position="20"/>
    </location>
</feature>
<proteinExistence type="inferred from homology"/>
<dbReference type="InterPro" id="IPR008271">
    <property type="entry name" value="Ser/Thr_kinase_AS"/>
</dbReference>
<dbReference type="Proteomes" id="UP001327560">
    <property type="component" value="Chromosome 8"/>
</dbReference>
<evidence type="ECO:0000313" key="20">
    <source>
        <dbReference type="Proteomes" id="UP001327560"/>
    </source>
</evidence>
<dbReference type="PROSITE" id="PS51257">
    <property type="entry name" value="PROKAR_LIPOPROTEIN"/>
    <property type="match status" value="1"/>
</dbReference>
<dbReference type="FunFam" id="1.10.510.10:FF:000400">
    <property type="entry name" value="MDIS1-interacting receptor like kinase 1"/>
    <property type="match status" value="1"/>
</dbReference>
<dbReference type="EMBL" id="CP136897">
    <property type="protein sequence ID" value="WOL18256.1"/>
    <property type="molecule type" value="Genomic_DNA"/>
</dbReference>
<evidence type="ECO:0000256" key="5">
    <source>
        <dbReference type="ARBA" id="ARBA00022692"/>
    </source>
</evidence>
<evidence type="ECO:0000256" key="9">
    <source>
        <dbReference type="ARBA" id="ARBA00022840"/>
    </source>
</evidence>
<keyword evidence="12 19" id="KW-0675">Receptor</keyword>
<evidence type="ECO:0000256" key="10">
    <source>
        <dbReference type="ARBA" id="ARBA00022989"/>
    </source>
</evidence>
<dbReference type="InterPro" id="IPR017441">
    <property type="entry name" value="Protein_kinase_ATP_BS"/>
</dbReference>
<protein>
    <submittedName>
        <fullName evidence="19">MDIS1-interacting receptor like kinase 1-like</fullName>
    </submittedName>
</protein>
<keyword evidence="17" id="KW-0732">Signal</keyword>
<dbReference type="Pfam" id="PF08263">
    <property type="entry name" value="LRRNT_2"/>
    <property type="match status" value="1"/>
</dbReference>
<dbReference type="PRINTS" id="PR00019">
    <property type="entry name" value="LEURICHRPT"/>
</dbReference>
<dbReference type="InterPro" id="IPR011009">
    <property type="entry name" value="Kinase-like_dom_sf"/>
</dbReference>
<evidence type="ECO:0000256" key="14">
    <source>
        <dbReference type="PROSITE-ProRule" id="PRU10141"/>
    </source>
</evidence>
<feature type="transmembrane region" description="Helical" evidence="16">
    <location>
        <begin position="645"/>
        <end position="665"/>
    </location>
</feature>
<evidence type="ECO:0000256" key="1">
    <source>
        <dbReference type="ARBA" id="ARBA00004162"/>
    </source>
</evidence>
<dbReference type="SMART" id="SM00220">
    <property type="entry name" value="S_TKc"/>
    <property type="match status" value="1"/>
</dbReference>
<keyword evidence="7 14" id="KW-0547">Nucleotide-binding</keyword>
<evidence type="ECO:0000259" key="18">
    <source>
        <dbReference type="PROSITE" id="PS50011"/>
    </source>
</evidence>
<keyword evidence="10 16" id="KW-1133">Transmembrane helix</keyword>
<evidence type="ECO:0000256" key="15">
    <source>
        <dbReference type="SAM" id="MobiDB-lite"/>
    </source>
</evidence>
<comment type="similarity">
    <text evidence="2">Belongs to the protein kinase superfamily. Ser/Thr protein kinase family.</text>
</comment>
<feature type="domain" description="Protein kinase" evidence="18">
    <location>
        <begin position="711"/>
        <end position="997"/>
    </location>
</feature>
<dbReference type="Gene3D" id="1.10.510.10">
    <property type="entry name" value="Transferase(Phosphotransferase) domain 1"/>
    <property type="match status" value="1"/>
</dbReference>
<dbReference type="InterPro" id="IPR013210">
    <property type="entry name" value="LRR_N_plant-typ"/>
</dbReference>
<keyword evidence="20" id="KW-1185">Reference proteome</keyword>
<dbReference type="PANTHER" id="PTHR48056">
    <property type="entry name" value="LRR RECEPTOR-LIKE SERINE/THREONINE-PROTEIN KINASE-RELATED"/>
    <property type="match status" value="1"/>
</dbReference>
<dbReference type="InterPro" id="IPR032675">
    <property type="entry name" value="LRR_dom_sf"/>
</dbReference>
<dbReference type="Gene3D" id="3.30.200.20">
    <property type="entry name" value="Phosphorylase Kinase, domain 1"/>
    <property type="match status" value="1"/>
</dbReference>
<dbReference type="InterPro" id="IPR000719">
    <property type="entry name" value="Prot_kinase_dom"/>
</dbReference>
<evidence type="ECO:0000256" key="3">
    <source>
        <dbReference type="ARBA" id="ARBA00022614"/>
    </source>
</evidence>
<keyword evidence="8 19" id="KW-0418">Kinase</keyword>
<evidence type="ECO:0000256" key="8">
    <source>
        <dbReference type="ARBA" id="ARBA00022777"/>
    </source>
</evidence>
<keyword evidence="5 16" id="KW-0812">Transmembrane</keyword>
<keyword evidence="11 16" id="KW-0472">Membrane</keyword>
<reference evidence="19 20" key="1">
    <citation type="submission" date="2023-10" db="EMBL/GenBank/DDBJ databases">
        <title>Chromosome-scale genome assembly provides insights into flower coloration mechanisms of Canna indica.</title>
        <authorList>
            <person name="Li C."/>
        </authorList>
    </citation>
    <scope>NUCLEOTIDE SEQUENCE [LARGE SCALE GENOMIC DNA]</scope>
    <source>
        <tissue evidence="19">Flower</tissue>
    </source>
</reference>
<organism evidence="19 20">
    <name type="scientific">Canna indica</name>
    <name type="common">Indian-shot</name>
    <dbReference type="NCBI Taxonomy" id="4628"/>
    <lineage>
        <taxon>Eukaryota</taxon>
        <taxon>Viridiplantae</taxon>
        <taxon>Streptophyta</taxon>
        <taxon>Embryophyta</taxon>
        <taxon>Tracheophyta</taxon>
        <taxon>Spermatophyta</taxon>
        <taxon>Magnoliopsida</taxon>
        <taxon>Liliopsida</taxon>
        <taxon>Zingiberales</taxon>
        <taxon>Cannaceae</taxon>
        <taxon>Canna</taxon>
    </lineage>
</organism>
<feature type="region of interest" description="Disordered" evidence="15">
    <location>
        <begin position="988"/>
        <end position="1027"/>
    </location>
</feature>
<dbReference type="InterPro" id="IPR003591">
    <property type="entry name" value="Leu-rich_rpt_typical-subtyp"/>
</dbReference>
<dbReference type="Pfam" id="PF00560">
    <property type="entry name" value="LRR_1"/>
    <property type="match status" value="8"/>
</dbReference>
<dbReference type="Pfam" id="PF00069">
    <property type="entry name" value="Pkinase"/>
    <property type="match status" value="1"/>
</dbReference>
<evidence type="ECO:0000256" key="16">
    <source>
        <dbReference type="SAM" id="Phobius"/>
    </source>
</evidence>
<dbReference type="InterPro" id="IPR050647">
    <property type="entry name" value="Plant_LRR-RLKs"/>
</dbReference>
<evidence type="ECO:0000256" key="13">
    <source>
        <dbReference type="ARBA" id="ARBA00023180"/>
    </source>
</evidence>
<keyword evidence="3" id="KW-0433">Leucine-rich repeat</keyword>
<dbReference type="PROSITE" id="PS50011">
    <property type="entry name" value="PROTEIN_KINASE_DOM"/>
    <property type="match status" value="1"/>
</dbReference>
<dbReference type="FunFam" id="3.80.10.10:FF:000412">
    <property type="entry name" value="Leucine-rich repeat receptor-like protein kinase PXL1"/>
    <property type="match status" value="1"/>
</dbReference>
<accession>A0AAQ3QR15</accession>
<evidence type="ECO:0000256" key="12">
    <source>
        <dbReference type="ARBA" id="ARBA00023170"/>
    </source>
</evidence>
<dbReference type="SUPFAM" id="SSF56112">
    <property type="entry name" value="Protein kinase-like (PK-like)"/>
    <property type="match status" value="1"/>
</dbReference>
<evidence type="ECO:0000313" key="19">
    <source>
        <dbReference type="EMBL" id="WOL18256.1"/>
    </source>
</evidence>
<dbReference type="GO" id="GO:0033612">
    <property type="term" value="F:receptor serine/threonine kinase binding"/>
    <property type="evidence" value="ECO:0007669"/>
    <property type="project" value="TreeGrafter"/>
</dbReference>
<comment type="subcellular location">
    <subcellularLocation>
        <location evidence="1">Cell membrane</location>
        <topology evidence="1">Single-pass membrane protein</topology>
    </subcellularLocation>
</comment>
<evidence type="ECO:0000256" key="11">
    <source>
        <dbReference type="ARBA" id="ARBA00023136"/>
    </source>
</evidence>
<dbReference type="SMART" id="SM00369">
    <property type="entry name" value="LRR_TYP"/>
    <property type="match status" value="8"/>
</dbReference>
<feature type="chain" id="PRO_5042811297" evidence="17">
    <location>
        <begin position="21"/>
        <end position="1027"/>
    </location>
</feature>
<dbReference type="Pfam" id="PF13855">
    <property type="entry name" value="LRR_8"/>
    <property type="match status" value="1"/>
</dbReference>
<keyword evidence="9 14" id="KW-0067">ATP-binding</keyword>
<dbReference type="AlphaFoldDB" id="A0AAQ3QR15"/>
<dbReference type="GO" id="GO:0005524">
    <property type="term" value="F:ATP binding"/>
    <property type="evidence" value="ECO:0007669"/>
    <property type="project" value="UniProtKB-UniRule"/>
</dbReference>
<dbReference type="GO" id="GO:0005886">
    <property type="term" value="C:plasma membrane"/>
    <property type="evidence" value="ECO:0007669"/>
    <property type="project" value="UniProtKB-SubCell"/>
</dbReference>
<feature type="binding site" evidence="14">
    <location>
        <position position="741"/>
    </location>
    <ligand>
        <name>ATP</name>
        <dbReference type="ChEBI" id="CHEBI:30616"/>
    </ligand>
</feature>
<evidence type="ECO:0000256" key="4">
    <source>
        <dbReference type="ARBA" id="ARBA00022679"/>
    </source>
</evidence>
<evidence type="ECO:0000256" key="7">
    <source>
        <dbReference type="ARBA" id="ARBA00022741"/>
    </source>
</evidence>
<keyword evidence="4" id="KW-0808">Transferase</keyword>
<dbReference type="PROSITE" id="PS00108">
    <property type="entry name" value="PROTEIN_KINASE_ST"/>
    <property type="match status" value="1"/>
</dbReference>
<dbReference type="InterPro" id="IPR001611">
    <property type="entry name" value="Leu-rich_rpt"/>
</dbReference>
<dbReference type="PROSITE" id="PS00107">
    <property type="entry name" value="PROTEIN_KINASE_ATP"/>
    <property type="match status" value="1"/>
</dbReference>
<evidence type="ECO:0000256" key="2">
    <source>
        <dbReference type="ARBA" id="ARBA00008684"/>
    </source>
</evidence>
<gene>
    <name evidence="19" type="ORF">Cni_G27049</name>
</gene>
<dbReference type="SUPFAM" id="SSF52058">
    <property type="entry name" value="L domain-like"/>
    <property type="match status" value="3"/>
</dbReference>
<evidence type="ECO:0000256" key="6">
    <source>
        <dbReference type="ARBA" id="ARBA00022737"/>
    </source>
</evidence>